<gene>
    <name evidence="3" type="ORF">BACOVA_00015</name>
    <name evidence="2" type="ORF">BACOVA_00028</name>
    <name evidence="1" type="ORF">BACOVA_04102</name>
</gene>
<dbReference type="Proteomes" id="UP000005475">
    <property type="component" value="Unassembled WGS sequence"/>
</dbReference>
<evidence type="ECO:0000313" key="4">
    <source>
        <dbReference type="Proteomes" id="UP000005475"/>
    </source>
</evidence>
<dbReference type="EMBL" id="AAXF02000016">
    <property type="protein sequence ID" value="EDO14259.1"/>
    <property type="molecule type" value="Genomic_DNA"/>
</dbReference>
<dbReference type="EMBL" id="AAXF02000008">
    <property type="protein sequence ID" value="EDO14273.1"/>
    <property type="molecule type" value="Genomic_DNA"/>
</dbReference>
<evidence type="ECO:0000313" key="1">
    <source>
        <dbReference type="EMBL" id="EDO10653.1"/>
    </source>
</evidence>
<organism evidence="2 4">
    <name type="scientific">Bacteroides ovatus (strain ATCC 8483 / DSM 1896 / JCM 5824 / BCRC 10623 / CCUG 4943 / NCTC 11153)</name>
    <dbReference type="NCBI Taxonomy" id="411476"/>
    <lineage>
        <taxon>Bacteria</taxon>
        <taxon>Pseudomonadati</taxon>
        <taxon>Bacteroidota</taxon>
        <taxon>Bacteroidia</taxon>
        <taxon>Bacteroidales</taxon>
        <taxon>Bacteroidaceae</taxon>
        <taxon>Bacteroides</taxon>
    </lineage>
</organism>
<proteinExistence type="predicted"/>
<protein>
    <submittedName>
        <fullName evidence="2">Uncharacterized protein</fullName>
    </submittedName>
</protein>
<dbReference type="AlphaFoldDB" id="A0AAN3AD01"/>
<sequence length="50" mass="5818">MFHTEKRSDSRCGTFLKKRLLSNIHTAYMNKNKLITAYSCAILLTFSLIH</sequence>
<reference evidence="4" key="2">
    <citation type="submission" date="2007-04" db="EMBL/GenBank/DDBJ databases">
        <title>Draft genome sequence of Bacteroides ovatus (ATCC 8483).</title>
        <authorList>
            <person name="Sudarsanam P."/>
            <person name="Ley R."/>
            <person name="Guruge J."/>
            <person name="Turnbaugh P.J."/>
            <person name="Mahowald M."/>
            <person name="Liep D."/>
            <person name="Gordon J."/>
        </authorList>
    </citation>
    <scope>NUCLEOTIDE SEQUENCE [LARGE SCALE GENOMIC DNA]</scope>
    <source>
        <strain evidence="1">ATCC 8483</strain>
        <strain evidence="4">ATCC 8483 / DSM 1896 / JCM 5824 / BCRC 10623 / CCUG 4943 / NCTC 11153</strain>
    </source>
</reference>
<reference evidence="2" key="3">
    <citation type="submission" date="2013-11" db="EMBL/GenBank/DDBJ databases">
        <title>Draft genome sequence of Bacteroides ovatus (ATCC 8483).</title>
        <authorList>
            <person name="Sudarsanam P."/>
            <person name="Ley R."/>
            <person name="Guruge J."/>
            <person name="Turnbaugh P.J."/>
            <person name="Mahowald M."/>
            <person name="Liep D."/>
            <person name="Gordon J."/>
        </authorList>
    </citation>
    <scope>NUCLEOTIDE SEQUENCE</scope>
    <source>
        <strain evidence="2">ATCC 8483</strain>
        <strain evidence="4">ATCC 8483 / DSM 1896 / JCM 5824 / BCRC 10623 / CCUG 4943 / NCTC 11153</strain>
    </source>
</reference>
<comment type="caution">
    <text evidence="2">The sequence shown here is derived from an EMBL/GenBank/DDBJ whole genome shotgun (WGS) entry which is preliminary data.</text>
</comment>
<dbReference type="EMBL" id="AAXF02000052">
    <property type="protein sequence ID" value="EDO10653.1"/>
    <property type="molecule type" value="Genomic_DNA"/>
</dbReference>
<evidence type="ECO:0000313" key="3">
    <source>
        <dbReference type="EMBL" id="EDO14273.1"/>
    </source>
</evidence>
<name>A0AAN3AD01_BACO1</name>
<reference evidence="2 4" key="1">
    <citation type="submission" date="2007-03" db="EMBL/GenBank/DDBJ databases">
        <authorList>
            <person name="Fulton L."/>
            <person name="Clifton S."/>
            <person name="Fulton B."/>
            <person name="Xu J."/>
            <person name="Minx P."/>
            <person name="Pepin K.H."/>
            <person name="Johnson M."/>
            <person name="Thiruvilangam P."/>
            <person name="Bhonagiri V."/>
            <person name="Nash W.E."/>
            <person name="Mardis E.R."/>
            <person name="Wilson R.K."/>
        </authorList>
    </citation>
    <scope>NUCLEOTIDE SEQUENCE [LARGE SCALE GENOMIC DNA]</scope>
    <source>
        <strain evidence="2">ATCC 8483</strain>
        <strain evidence="4">ATCC 8483 / DSM 1896 / JCM 5824 / BCRC 10623 / CCUG 4943 / NCTC 11153</strain>
    </source>
</reference>
<accession>A0AAN3AD01</accession>
<evidence type="ECO:0000313" key="2">
    <source>
        <dbReference type="EMBL" id="EDO14259.1"/>
    </source>
</evidence>